<keyword evidence="2" id="KW-0812">Transmembrane</keyword>
<dbReference type="Pfam" id="PF04536">
    <property type="entry name" value="TPM_phosphatase"/>
    <property type="match status" value="1"/>
</dbReference>
<feature type="domain" description="TPM" evidence="3">
    <location>
        <begin position="39"/>
        <end position="159"/>
    </location>
</feature>
<keyword evidence="2" id="KW-1133">Transmembrane helix</keyword>
<dbReference type="Gene3D" id="3.10.310.50">
    <property type="match status" value="1"/>
</dbReference>
<keyword evidence="5" id="KW-1185">Reference proteome</keyword>
<evidence type="ECO:0000313" key="4">
    <source>
        <dbReference type="EMBL" id="CAH2716691.1"/>
    </source>
</evidence>
<evidence type="ECO:0000259" key="3">
    <source>
        <dbReference type="Pfam" id="PF04536"/>
    </source>
</evidence>
<name>A0ABN8KW97_9BACI</name>
<evidence type="ECO:0000256" key="2">
    <source>
        <dbReference type="SAM" id="Phobius"/>
    </source>
</evidence>
<accession>A0ABN8KW97</accession>
<dbReference type="RefSeq" id="WP_248736933.1">
    <property type="nucleotide sequence ID" value="NZ_CALBWS010000031.1"/>
</dbReference>
<evidence type="ECO:0000256" key="1">
    <source>
        <dbReference type="SAM" id="MobiDB-lite"/>
    </source>
</evidence>
<dbReference type="InterPro" id="IPR007621">
    <property type="entry name" value="TPM_dom"/>
</dbReference>
<organism evidence="4 5">
    <name type="scientific">Neobacillus rhizosphaerae</name>
    <dbReference type="NCBI Taxonomy" id="2880965"/>
    <lineage>
        <taxon>Bacteria</taxon>
        <taxon>Bacillati</taxon>
        <taxon>Bacillota</taxon>
        <taxon>Bacilli</taxon>
        <taxon>Bacillales</taxon>
        <taxon>Bacillaceae</taxon>
        <taxon>Neobacillus</taxon>
    </lineage>
</organism>
<feature type="compositionally biased region" description="Gly residues" evidence="1">
    <location>
        <begin position="179"/>
        <end position="198"/>
    </location>
</feature>
<gene>
    <name evidence="4" type="ORF">BACCIP111895_03879</name>
</gene>
<feature type="region of interest" description="Disordered" evidence="1">
    <location>
        <begin position="268"/>
        <end position="304"/>
    </location>
</feature>
<evidence type="ECO:0000313" key="5">
    <source>
        <dbReference type="Proteomes" id="UP000838308"/>
    </source>
</evidence>
<protein>
    <recommendedName>
        <fullName evidence="3">TPM domain-containing protein</fullName>
    </recommendedName>
</protein>
<dbReference type="Proteomes" id="UP000838308">
    <property type="component" value="Unassembled WGS sequence"/>
</dbReference>
<feature type="transmembrane region" description="Helical" evidence="2">
    <location>
        <begin position="215"/>
        <end position="235"/>
    </location>
</feature>
<feature type="compositionally biased region" description="Gly residues" evidence="1">
    <location>
        <begin position="281"/>
        <end position="292"/>
    </location>
</feature>
<proteinExistence type="predicted"/>
<feature type="region of interest" description="Disordered" evidence="1">
    <location>
        <begin position="167"/>
        <end position="202"/>
    </location>
</feature>
<feature type="compositionally biased region" description="Low complexity" evidence="1">
    <location>
        <begin position="293"/>
        <end position="304"/>
    </location>
</feature>
<keyword evidence="2" id="KW-0472">Membrane</keyword>
<reference evidence="4" key="1">
    <citation type="submission" date="2022-04" db="EMBL/GenBank/DDBJ databases">
        <authorList>
            <person name="Criscuolo A."/>
        </authorList>
    </citation>
    <scope>NUCLEOTIDE SEQUENCE</scope>
    <source>
        <strain evidence="4">CIP111895</strain>
    </source>
</reference>
<comment type="caution">
    <text evidence="4">The sequence shown here is derived from an EMBL/GenBank/DDBJ whole genome shotgun (WGS) entry which is preliminary data.</text>
</comment>
<dbReference type="EMBL" id="CALBWS010000031">
    <property type="protein sequence ID" value="CAH2716691.1"/>
    <property type="molecule type" value="Genomic_DNA"/>
</dbReference>
<sequence>MSGSRMKKQGFLFLFMTLLLLLPLGIRAKAETFDRNHYIYDYAEVLTDQEVAELQALSSKLGEERDTAFIIITVNGTDGKEIKQYVEDFYDEHAPGYDQPHGNTAILTIDLQGRDVYLAGFKKAEQYLDDGRMDSIRDNITPDLSAGNYFQAFSAFLNTSHEYMGYEPGDGSEESKGYDPGGGTGEYTGNDPGGGPGEYMGYEPSGDPENILFKWWFQFIAAITVAGVIVAIMVFRSGGRVTVNAQTYIDSNQSKVISQSDNFVRQTVTKQRKPSNNNTHTGGGGSGGGITSGGHSHSGSSGKF</sequence>